<evidence type="ECO:0000313" key="2">
    <source>
        <dbReference type="EMBL" id="KAK6628934.1"/>
    </source>
</evidence>
<keyword evidence="1" id="KW-1133">Transmembrane helix</keyword>
<evidence type="ECO:0000313" key="3">
    <source>
        <dbReference type="Proteomes" id="UP001372834"/>
    </source>
</evidence>
<dbReference type="Proteomes" id="UP001372834">
    <property type="component" value="Unassembled WGS sequence"/>
</dbReference>
<proteinExistence type="predicted"/>
<name>A0AAN8NU21_POLSC</name>
<keyword evidence="1" id="KW-0812">Transmembrane</keyword>
<sequence length="77" mass="8986">MDIAWQALPDEKPHEPAVFLSVFPGWILLRVFSARRGKKINNPQVETFWKLMFNRMVGISAREKRETKQKLLVGFEG</sequence>
<comment type="caution">
    <text evidence="2">The sequence shown here is derived from an EMBL/GenBank/DDBJ whole genome shotgun (WGS) entry which is preliminary data.</text>
</comment>
<dbReference type="AlphaFoldDB" id="A0AAN8NU21"/>
<reference evidence="2 3" key="1">
    <citation type="submission" date="2023-10" db="EMBL/GenBank/DDBJ databases">
        <title>Genomes of two closely related lineages of the louse Polyplax serrata with different host specificities.</title>
        <authorList>
            <person name="Martinu J."/>
            <person name="Tarabai H."/>
            <person name="Stefka J."/>
            <person name="Hypsa V."/>
        </authorList>
    </citation>
    <scope>NUCLEOTIDE SEQUENCE [LARGE SCALE GENOMIC DNA]</scope>
    <source>
        <strain evidence="2">HR10_N</strain>
    </source>
</reference>
<feature type="transmembrane region" description="Helical" evidence="1">
    <location>
        <begin position="16"/>
        <end position="32"/>
    </location>
</feature>
<accession>A0AAN8NU21</accession>
<keyword evidence="1" id="KW-0472">Membrane</keyword>
<organism evidence="2 3">
    <name type="scientific">Polyplax serrata</name>
    <name type="common">Common mouse louse</name>
    <dbReference type="NCBI Taxonomy" id="468196"/>
    <lineage>
        <taxon>Eukaryota</taxon>
        <taxon>Metazoa</taxon>
        <taxon>Ecdysozoa</taxon>
        <taxon>Arthropoda</taxon>
        <taxon>Hexapoda</taxon>
        <taxon>Insecta</taxon>
        <taxon>Pterygota</taxon>
        <taxon>Neoptera</taxon>
        <taxon>Paraneoptera</taxon>
        <taxon>Psocodea</taxon>
        <taxon>Troctomorpha</taxon>
        <taxon>Phthiraptera</taxon>
        <taxon>Anoplura</taxon>
        <taxon>Polyplacidae</taxon>
        <taxon>Polyplax</taxon>
    </lineage>
</organism>
<protein>
    <submittedName>
        <fullName evidence="2">Uncharacterized protein</fullName>
    </submittedName>
</protein>
<gene>
    <name evidence="2" type="ORF">RUM43_002751</name>
</gene>
<dbReference type="EMBL" id="JAWJWE010000036">
    <property type="protein sequence ID" value="KAK6628934.1"/>
    <property type="molecule type" value="Genomic_DNA"/>
</dbReference>
<evidence type="ECO:0000256" key="1">
    <source>
        <dbReference type="SAM" id="Phobius"/>
    </source>
</evidence>